<comment type="caution">
    <text evidence="2">The sequence shown here is derived from an EMBL/GenBank/DDBJ whole genome shotgun (WGS) entry which is preliminary data.</text>
</comment>
<dbReference type="PROSITE" id="PS51186">
    <property type="entry name" value="GNAT"/>
    <property type="match status" value="1"/>
</dbReference>
<dbReference type="OrthoDB" id="5241264at2"/>
<evidence type="ECO:0000259" key="1">
    <source>
        <dbReference type="PROSITE" id="PS51186"/>
    </source>
</evidence>
<name>A0A1Y1RM61_9MICC</name>
<dbReference type="Proteomes" id="UP000192359">
    <property type="component" value="Unassembled WGS sequence"/>
</dbReference>
<dbReference type="GO" id="GO:0016747">
    <property type="term" value="F:acyltransferase activity, transferring groups other than amino-acyl groups"/>
    <property type="evidence" value="ECO:0007669"/>
    <property type="project" value="InterPro"/>
</dbReference>
<gene>
    <name evidence="2" type="ORF">A7979_07380</name>
</gene>
<dbReference type="AlphaFoldDB" id="A0A1Y1RM61"/>
<protein>
    <recommendedName>
        <fullName evidence="1">N-acetyltransferase domain-containing protein</fullName>
    </recommendedName>
</protein>
<proteinExistence type="predicted"/>
<dbReference type="Gene3D" id="3.40.630.30">
    <property type="match status" value="1"/>
</dbReference>
<dbReference type="EMBL" id="LXWF01000043">
    <property type="protein sequence ID" value="ORC15543.1"/>
    <property type="molecule type" value="Genomic_DNA"/>
</dbReference>
<organism evidence="2 3">
    <name type="scientific">Rothia nasimurium</name>
    <dbReference type="NCBI Taxonomy" id="85336"/>
    <lineage>
        <taxon>Bacteria</taxon>
        <taxon>Bacillati</taxon>
        <taxon>Actinomycetota</taxon>
        <taxon>Actinomycetes</taxon>
        <taxon>Micrococcales</taxon>
        <taxon>Micrococcaceae</taxon>
        <taxon>Rothia</taxon>
    </lineage>
</organism>
<evidence type="ECO:0000313" key="3">
    <source>
        <dbReference type="Proteomes" id="UP000192359"/>
    </source>
</evidence>
<dbReference type="Pfam" id="PF00583">
    <property type="entry name" value="Acetyltransf_1"/>
    <property type="match status" value="1"/>
</dbReference>
<reference evidence="2 3" key="1">
    <citation type="submission" date="2016-05" db="EMBL/GenBank/DDBJ databases">
        <title>Draft genome sequence of a porcine commensal Rothia nasimurium.</title>
        <authorList>
            <person name="Gaiser R.A."/>
            <person name="Van Baarlen P."/>
            <person name="Wells J.M."/>
        </authorList>
    </citation>
    <scope>NUCLEOTIDE SEQUENCE [LARGE SCALE GENOMIC DNA]</scope>
    <source>
        <strain evidence="2 3">PT-32</strain>
    </source>
</reference>
<feature type="domain" description="N-acetyltransferase" evidence="1">
    <location>
        <begin position="251"/>
        <end position="391"/>
    </location>
</feature>
<dbReference type="Pfam" id="PF13312">
    <property type="entry name" value="DUF4081"/>
    <property type="match status" value="1"/>
</dbReference>
<keyword evidence="3" id="KW-1185">Reference proteome</keyword>
<dbReference type="InterPro" id="IPR016181">
    <property type="entry name" value="Acyl_CoA_acyltransferase"/>
</dbReference>
<evidence type="ECO:0000313" key="2">
    <source>
        <dbReference type="EMBL" id="ORC15543.1"/>
    </source>
</evidence>
<dbReference type="SUPFAM" id="SSF55729">
    <property type="entry name" value="Acyl-CoA N-acyltransferases (Nat)"/>
    <property type="match status" value="1"/>
</dbReference>
<accession>A0A1Y1RM61</accession>
<dbReference type="RefSeq" id="WP_083093502.1">
    <property type="nucleotide sequence ID" value="NZ_LXWF01000043.1"/>
</dbReference>
<dbReference type="InterPro" id="IPR025289">
    <property type="entry name" value="DUF4081"/>
</dbReference>
<dbReference type="InterPro" id="IPR000182">
    <property type="entry name" value="GNAT_dom"/>
</dbReference>
<sequence>MTVLARLSRGADDALIRPLTLDNRAELETMIASDPVGFLFAAEHLAHFGLPAPSALTSLKTPHGFVGVFVPSKMLGEMGPKDVTPGRGAAPPLSAGEGLPGRARTTATGLLTKATTRLGARARRTEPVDRAATPMPGLTETLTPVRAQSERCYALVGAFWLGANCVPLTLPATYHRQVATYIWRHNRRIGSIFGHRAPVLGIWEHLARRMPAPFDVRDTQLLLELPSKANLAELAARSLARPEVAVPPILEPVRWARSDDRPSLLRASVAMFTEEVGYDPMTRDPAGYSRRIDELTRTGRTLVAVNSENVVIFKTDVGLAHGSICQLQGVWLHPAYRGQGLAPVLLAQACQLIRPRFPHLSLYVNDFNAPARALYQATGWQQRATYATVLF</sequence>